<feature type="domain" description="GH18" evidence="6">
    <location>
        <begin position="56"/>
        <end position="419"/>
    </location>
</feature>
<dbReference type="InterPro" id="IPR011583">
    <property type="entry name" value="Chitinase_II/V-like_cat"/>
</dbReference>
<dbReference type="SUPFAM" id="SSF51445">
    <property type="entry name" value="(Trans)glycosidases"/>
    <property type="match status" value="1"/>
</dbReference>
<keyword evidence="5" id="KW-0812">Transmembrane</keyword>
<dbReference type="InterPro" id="IPR050314">
    <property type="entry name" value="Glycosyl_Hydrlase_18"/>
</dbReference>
<dbReference type="PANTHER" id="PTHR11177">
    <property type="entry name" value="CHITINASE"/>
    <property type="match status" value="1"/>
</dbReference>
<feature type="transmembrane region" description="Helical" evidence="5">
    <location>
        <begin position="12"/>
        <end position="33"/>
    </location>
</feature>
<dbReference type="GO" id="GO:0005576">
    <property type="term" value="C:extracellular region"/>
    <property type="evidence" value="ECO:0007669"/>
    <property type="project" value="TreeGrafter"/>
</dbReference>
<protein>
    <recommendedName>
        <fullName evidence="6">GH18 domain-containing protein</fullName>
    </recommendedName>
</protein>
<comment type="similarity">
    <text evidence="4">Belongs to the glycosyl hydrolase 18 family.</text>
</comment>
<dbReference type="Gene3D" id="3.10.50.10">
    <property type="match status" value="1"/>
</dbReference>
<evidence type="ECO:0000256" key="2">
    <source>
        <dbReference type="ARBA" id="ARBA00023295"/>
    </source>
</evidence>
<dbReference type="GO" id="GO:0008061">
    <property type="term" value="F:chitin binding"/>
    <property type="evidence" value="ECO:0007669"/>
    <property type="project" value="InterPro"/>
</dbReference>
<keyword evidence="8" id="KW-1185">Reference proteome</keyword>
<dbReference type="GO" id="GO:0006032">
    <property type="term" value="P:chitin catabolic process"/>
    <property type="evidence" value="ECO:0007669"/>
    <property type="project" value="TreeGrafter"/>
</dbReference>
<dbReference type="SMART" id="SM00636">
    <property type="entry name" value="Glyco_18"/>
    <property type="match status" value="1"/>
</dbReference>
<dbReference type="PANTHER" id="PTHR11177:SF390">
    <property type="entry name" value="CHITINASE 11"/>
    <property type="match status" value="1"/>
</dbReference>
<reference evidence="7 8" key="1">
    <citation type="submission" date="2024-05" db="EMBL/GenBank/DDBJ databases">
        <authorList>
            <person name="Wallberg A."/>
        </authorList>
    </citation>
    <scope>NUCLEOTIDE SEQUENCE [LARGE SCALE GENOMIC DNA]</scope>
</reference>
<name>A0AAV2PTU7_MEGNR</name>
<dbReference type="Pfam" id="PF00704">
    <property type="entry name" value="Glyco_hydro_18"/>
    <property type="match status" value="1"/>
</dbReference>
<dbReference type="InterPro" id="IPR001579">
    <property type="entry name" value="Glyco_hydro_18_chit_AS"/>
</dbReference>
<evidence type="ECO:0000313" key="8">
    <source>
        <dbReference type="Proteomes" id="UP001497623"/>
    </source>
</evidence>
<dbReference type="InterPro" id="IPR017853">
    <property type="entry name" value="GH"/>
</dbReference>
<evidence type="ECO:0000256" key="1">
    <source>
        <dbReference type="ARBA" id="ARBA00022801"/>
    </source>
</evidence>
<accession>A0AAV2PTU7</accession>
<evidence type="ECO:0000256" key="5">
    <source>
        <dbReference type="SAM" id="Phobius"/>
    </source>
</evidence>
<dbReference type="PROSITE" id="PS51910">
    <property type="entry name" value="GH18_2"/>
    <property type="match status" value="1"/>
</dbReference>
<sequence>RSDSVRAARLDYLLFRMWPWILGHLGLVLHVAAPSGQERRDTKTFSQSMANSNEDLKRVCYYAVPRAGGGDGTVKAKLQPEEIDPDLCTHLIVAFARIRNMTLEPQDPDDTQIYRRAVALKEKNPNLKVLLSVGGGGTHGGFPDLVSDSKAVAQFCYASREFLLEYGFDGLDLDWEFPAWPILQRDPIEKQLFTQLVQQLNNALNLSSHPPLLLTIAVAGPKAIIDRSYDVPSLAKYVDWVSIMGYDYHIFWSYLPFTGHNAPLFKRNIEKSYFATMNIKWSAEYWERKGMPKSKLVIGIPTYGRTWKLLSSMWNGVAAPSLGTGILGGDISYPQACTFVQEGGHRYFDKESQVPYAVRNKDWISYEDKESIRKKVEWIKQSNYIGVMTWNLNCDDITAICGDRRFELHQIIKDIATGTYIS</sequence>
<dbReference type="EMBL" id="CAXKWB010001547">
    <property type="protein sequence ID" value="CAL4064804.1"/>
    <property type="molecule type" value="Genomic_DNA"/>
</dbReference>
<feature type="non-terminal residue" evidence="7">
    <location>
        <position position="1"/>
    </location>
</feature>
<keyword evidence="5" id="KW-0472">Membrane</keyword>
<dbReference type="InterPro" id="IPR029070">
    <property type="entry name" value="Chitinase_insertion_sf"/>
</dbReference>
<dbReference type="GO" id="GO:0004568">
    <property type="term" value="F:chitinase activity"/>
    <property type="evidence" value="ECO:0007669"/>
    <property type="project" value="TreeGrafter"/>
</dbReference>
<dbReference type="AlphaFoldDB" id="A0AAV2PTU7"/>
<dbReference type="InterPro" id="IPR001223">
    <property type="entry name" value="Glyco_hydro18_cat"/>
</dbReference>
<keyword evidence="2 3" id="KW-0326">Glycosidase</keyword>
<dbReference type="GO" id="GO:0005975">
    <property type="term" value="P:carbohydrate metabolic process"/>
    <property type="evidence" value="ECO:0007669"/>
    <property type="project" value="InterPro"/>
</dbReference>
<proteinExistence type="inferred from homology"/>
<dbReference type="SUPFAM" id="SSF54556">
    <property type="entry name" value="Chitinase insertion domain"/>
    <property type="match status" value="1"/>
</dbReference>
<comment type="caution">
    <text evidence="7">The sequence shown here is derived from an EMBL/GenBank/DDBJ whole genome shotgun (WGS) entry which is preliminary data.</text>
</comment>
<evidence type="ECO:0000259" key="6">
    <source>
        <dbReference type="PROSITE" id="PS51910"/>
    </source>
</evidence>
<evidence type="ECO:0000256" key="4">
    <source>
        <dbReference type="RuleBase" id="RU004453"/>
    </source>
</evidence>
<dbReference type="PROSITE" id="PS01095">
    <property type="entry name" value="GH18_1"/>
    <property type="match status" value="1"/>
</dbReference>
<evidence type="ECO:0000313" key="7">
    <source>
        <dbReference type="EMBL" id="CAL4064804.1"/>
    </source>
</evidence>
<keyword evidence="1 3" id="KW-0378">Hydrolase</keyword>
<keyword evidence="5" id="KW-1133">Transmembrane helix</keyword>
<dbReference type="Proteomes" id="UP001497623">
    <property type="component" value="Unassembled WGS sequence"/>
</dbReference>
<evidence type="ECO:0000256" key="3">
    <source>
        <dbReference type="RuleBase" id="RU000489"/>
    </source>
</evidence>
<organism evidence="7 8">
    <name type="scientific">Meganyctiphanes norvegica</name>
    <name type="common">Northern krill</name>
    <name type="synonym">Thysanopoda norvegica</name>
    <dbReference type="NCBI Taxonomy" id="48144"/>
    <lineage>
        <taxon>Eukaryota</taxon>
        <taxon>Metazoa</taxon>
        <taxon>Ecdysozoa</taxon>
        <taxon>Arthropoda</taxon>
        <taxon>Crustacea</taxon>
        <taxon>Multicrustacea</taxon>
        <taxon>Malacostraca</taxon>
        <taxon>Eumalacostraca</taxon>
        <taxon>Eucarida</taxon>
        <taxon>Euphausiacea</taxon>
        <taxon>Euphausiidae</taxon>
        <taxon>Meganyctiphanes</taxon>
    </lineage>
</organism>
<dbReference type="Gene3D" id="3.20.20.80">
    <property type="entry name" value="Glycosidases"/>
    <property type="match status" value="1"/>
</dbReference>
<gene>
    <name evidence="7" type="ORF">MNOR_LOCUS4262</name>
</gene>